<proteinExistence type="predicted"/>
<dbReference type="EMBL" id="BNJQ01000033">
    <property type="protein sequence ID" value="GHP11164.1"/>
    <property type="molecule type" value="Genomic_DNA"/>
</dbReference>
<evidence type="ECO:0000313" key="2">
    <source>
        <dbReference type="Proteomes" id="UP000660262"/>
    </source>
</evidence>
<keyword evidence="2" id="KW-1185">Reference proteome</keyword>
<dbReference type="Proteomes" id="UP000660262">
    <property type="component" value="Unassembled WGS sequence"/>
</dbReference>
<dbReference type="AlphaFoldDB" id="A0A830HVC2"/>
<accession>A0A830HVC2</accession>
<gene>
    <name evidence="1" type="ORF">PPROV_000989400</name>
</gene>
<name>A0A830HVC2_9CHLO</name>
<reference evidence="1" key="1">
    <citation type="submission" date="2020-10" db="EMBL/GenBank/DDBJ databases">
        <title>Unveiling of a novel bifunctional photoreceptor, Dualchrome1, isolated from a cosmopolitan green alga.</title>
        <authorList>
            <person name="Suzuki S."/>
            <person name="Kawachi M."/>
        </authorList>
    </citation>
    <scope>NUCLEOTIDE SEQUENCE</scope>
    <source>
        <strain evidence="1">NIES 2893</strain>
    </source>
</reference>
<evidence type="ECO:0000313" key="1">
    <source>
        <dbReference type="EMBL" id="GHP11164.1"/>
    </source>
</evidence>
<sequence length="149" mass="16633">MKRILRFQNSRLNQLLLSETNTLSCVVLCCDGKGVTVSQQFTSKAFFFSDNAQNKQTNKQTHRRETAGLISQGMYVCLMTDCALALLFSNHVSSSTLFSSLLFSRFLHNFSCGAFVSCSPIASNQQHCKQILSTNKSLGREDTILSPYE</sequence>
<protein>
    <submittedName>
        <fullName evidence="1">Uncharacterized protein</fullName>
    </submittedName>
</protein>
<organism evidence="1 2">
    <name type="scientific">Pycnococcus provasolii</name>
    <dbReference type="NCBI Taxonomy" id="41880"/>
    <lineage>
        <taxon>Eukaryota</taxon>
        <taxon>Viridiplantae</taxon>
        <taxon>Chlorophyta</taxon>
        <taxon>Pseudoscourfieldiophyceae</taxon>
        <taxon>Pseudoscourfieldiales</taxon>
        <taxon>Pycnococcaceae</taxon>
        <taxon>Pycnococcus</taxon>
    </lineage>
</organism>
<comment type="caution">
    <text evidence="1">The sequence shown here is derived from an EMBL/GenBank/DDBJ whole genome shotgun (WGS) entry which is preliminary data.</text>
</comment>